<feature type="binding site" evidence="5">
    <location>
        <begin position="108"/>
        <end position="110"/>
    </location>
    <ligand>
        <name>substrate</name>
    </ligand>
</feature>
<dbReference type="Pfam" id="PF00463">
    <property type="entry name" value="ICL"/>
    <property type="match status" value="1"/>
</dbReference>
<dbReference type="PANTHER" id="PTHR21631">
    <property type="entry name" value="ISOCITRATE LYASE/MALATE SYNTHASE"/>
    <property type="match status" value="1"/>
</dbReference>
<evidence type="ECO:0000256" key="1">
    <source>
        <dbReference type="ARBA" id="ARBA00005704"/>
    </source>
</evidence>
<dbReference type="OrthoDB" id="4078635at2759"/>
<accession>A0A9P6AXJ7</accession>
<evidence type="ECO:0000256" key="5">
    <source>
        <dbReference type="PIRSR" id="PIRSR001362-2"/>
    </source>
</evidence>
<protein>
    <recommendedName>
        <fullName evidence="3">Isocitrate lyase</fullName>
    </recommendedName>
</protein>
<dbReference type="FunFam" id="1.10.10.850:FF:000001">
    <property type="entry name" value="Isocitrate lyase"/>
    <property type="match status" value="1"/>
</dbReference>
<feature type="binding site" evidence="5">
    <location>
        <begin position="434"/>
        <end position="438"/>
    </location>
    <ligand>
        <name>substrate</name>
    </ligand>
</feature>
<evidence type="ECO:0000256" key="2">
    <source>
        <dbReference type="ARBA" id="ARBA00023239"/>
    </source>
</evidence>
<dbReference type="PIRSF" id="PIRSF001362">
    <property type="entry name" value="Isocit_lyase"/>
    <property type="match status" value="1"/>
</dbReference>
<dbReference type="GO" id="GO:0004451">
    <property type="term" value="F:isocitrate lyase activity"/>
    <property type="evidence" value="ECO:0007669"/>
    <property type="project" value="InterPro"/>
</dbReference>
<dbReference type="AlphaFoldDB" id="A0A9P6AXJ7"/>
<comment type="caution">
    <text evidence="7">The sequence shown here is derived from an EMBL/GenBank/DDBJ whole genome shotgun (WGS) entry which is preliminary data.</text>
</comment>
<evidence type="ECO:0000313" key="7">
    <source>
        <dbReference type="EMBL" id="KAF9513853.1"/>
    </source>
</evidence>
<feature type="active site" description="Proton acceptor" evidence="4">
    <location>
        <position position="218"/>
    </location>
</feature>
<dbReference type="SUPFAM" id="SSF51621">
    <property type="entry name" value="Phosphoenolpyruvate/pyruvate domain"/>
    <property type="match status" value="1"/>
</dbReference>
<dbReference type="InterPro" id="IPR040442">
    <property type="entry name" value="Pyrv_kinase-like_dom_sf"/>
</dbReference>
<comment type="similarity">
    <text evidence="1 3">Belongs to the isocitrate lyase/PEP mutase superfamily. Isocitrate lyase family.</text>
</comment>
<dbReference type="CDD" id="cd00377">
    <property type="entry name" value="ICL_PEPM"/>
    <property type="match status" value="1"/>
</dbReference>
<keyword evidence="2 3" id="KW-0456">Lyase</keyword>
<dbReference type="Proteomes" id="UP000886523">
    <property type="component" value="Unassembled WGS sequence"/>
</dbReference>
<dbReference type="GO" id="GO:0046421">
    <property type="term" value="F:methylisocitrate lyase activity"/>
    <property type="evidence" value="ECO:0007669"/>
    <property type="project" value="TreeGrafter"/>
</dbReference>
<dbReference type="EMBL" id="MU128967">
    <property type="protein sequence ID" value="KAF9513853.1"/>
    <property type="molecule type" value="Genomic_DNA"/>
</dbReference>
<feature type="binding site" evidence="5">
    <location>
        <begin position="219"/>
        <end position="220"/>
    </location>
    <ligand>
        <name>substrate</name>
    </ligand>
</feature>
<feature type="binding site" evidence="5">
    <location>
        <position position="255"/>
    </location>
    <ligand>
        <name>substrate</name>
    </ligand>
</feature>
<dbReference type="InterPro" id="IPR015813">
    <property type="entry name" value="Pyrv/PenolPyrv_kinase-like_dom"/>
</dbReference>
<feature type="binding site" evidence="6">
    <location>
        <position position="180"/>
    </location>
    <ligand>
        <name>Mg(2+)</name>
        <dbReference type="ChEBI" id="CHEBI:18420"/>
    </ligand>
</feature>
<sequence>MSSFKSLPLSPPSLQEETLAFNERVTSLSEFFAQPRFAGIKRPYRPVDIASKQGALPVQRPLSASLADKLFALLAKAEGEKQPLHTMGAIDPVQMTQMAKYQEVLYVSGWASSSVLTTANNEVGPDLADYPYTTVPNQVHRLFRAQQLHDRKHYDERMSATPQARAKMEYVDYMRPIIADADTGHGGLSSVMKLVKLFVESGASAIHMEDQLHGGKKCGHLAGKVLVPTSTHISRLVASRFQTDLMLSTMLLIARTDSESAKLISSNIDAADHPFILGTTKHGSPLAEVLATAEAKGASGPALDTLEDEWMAQHELCTFDQAVARAIEASSISDKSAALERYSTLASGKSNSEARDIARDILAESVVWNWDLPRTREGYYHYTGGVDAAVSRVLAYAPYADMLWLETKSPNLKQAKAFSRRIRAQYPGKYLVYNLSPSFNWSAHGFTDTDLKNFIWDLAREGFVLQLISLAGLHSTGAVTAELSQRFKADGMLAYVELIQRKEKEIGCDVLTHQKWSGANYIDSILTTIASGSSSTSAVGKDSTEHTF</sequence>
<dbReference type="GO" id="GO:0005759">
    <property type="term" value="C:mitochondrial matrix"/>
    <property type="evidence" value="ECO:0007669"/>
    <property type="project" value="TreeGrafter"/>
</dbReference>
<dbReference type="PROSITE" id="PS00161">
    <property type="entry name" value="ISOCITRATE_LYASE"/>
    <property type="match status" value="1"/>
</dbReference>
<keyword evidence="6" id="KW-0460">Magnesium</keyword>
<dbReference type="InterPro" id="IPR006254">
    <property type="entry name" value="Isocitrate_lyase"/>
</dbReference>
<proteinExistence type="inferred from homology"/>
<gene>
    <name evidence="7" type="ORF">BS47DRAFT_1372395</name>
</gene>
<dbReference type="NCBIfam" id="TIGR01346">
    <property type="entry name" value="isocit_lyase"/>
    <property type="match status" value="1"/>
</dbReference>
<organism evidence="7 8">
    <name type="scientific">Hydnum rufescens UP504</name>
    <dbReference type="NCBI Taxonomy" id="1448309"/>
    <lineage>
        <taxon>Eukaryota</taxon>
        <taxon>Fungi</taxon>
        <taxon>Dikarya</taxon>
        <taxon>Basidiomycota</taxon>
        <taxon>Agaricomycotina</taxon>
        <taxon>Agaricomycetes</taxon>
        <taxon>Cantharellales</taxon>
        <taxon>Hydnaceae</taxon>
        <taxon>Hydnum</taxon>
    </lineage>
</organism>
<feature type="binding site" evidence="5">
    <location>
        <position position="469"/>
    </location>
    <ligand>
        <name>substrate</name>
    </ligand>
</feature>
<reference evidence="7" key="1">
    <citation type="journal article" date="2020" name="Nat. Commun.">
        <title>Large-scale genome sequencing of mycorrhizal fungi provides insights into the early evolution of symbiotic traits.</title>
        <authorList>
            <person name="Miyauchi S."/>
            <person name="Kiss E."/>
            <person name="Kuo A."/>
            <person name="Drula E."/>
            <person name="Kohler A."/>
            <person name="Sanchez-Garcia M."/>
            <person name="Morin E."/>
            <person name="Andreopoulos B."/>
            <person name="Barry K.W."/>
            <person name="Bonito G."/>
            <person name="Buee M."/>
            <person name="Carver A."/>
            <person name="Chen C."/>
            <person name="Cichocki N."/>
            <person name="Clum A."/>
            <person name="Culley D."/>
            <person name="Crous P.W."/>
            <person name="Fauchery L."/>
            <person name="Girlanda M."/>
            <person name="Hayes R.D."/>
            <person name="Keri Z."/>
            <person name="LaButti K."/>
            <person name="Lipzen A."/>
            <person name="Lombard V."/>
            <person name="Magnuson J."/>
            <person name="Maillard F."/>
            <person name="Murat C."/>
            <person name="Nolan M."/>
            <person name="Ohm R.A."/>
            <person name="Pangilinan J."/>
            <person name="Pereira M.F."/>
            <person name="Perotto S."/>
            <person name="Peter M."/>
            <person name="Pfister S."/>
            <person name="Riley R."/>
            <person name="Sitrit Y."/>
            <person name="Stielow J.B."/>
            <person name="Szollosi G."/>
            <person name="Zifcakova L."/>
            <person name="Stursova M."/>
            <person name="Spatafora J.W."/>
            <person name="Tedersoo L."/>
            <person name="Vaario L.M."/>
            <person name="Yamada A."/>
            <person name="Yan M."/>
            <person name="Wang P."/>
            <person name="Xu J."/>
            <person name="Bruns T."/>
            <person name="Baldrian P."/>
            <person name="Vilgalys R."/>
            <person name="Dunand C."/>
            <person name="Henrissat B."/>
            <person name="Grigoriev I.V."/>
            <person name="Hibbett D."/>
            <person name="Nagy L.G."/>
            <person name="Martin F.M."/>
        </authorList>
    </citation>
    <scope>NUCLEOTIDE SEQUENCE</scope>
    <source>
        <strain evidence="7">UP504</strain>
    </source>
</reference>
<dbReference type="Gene3D" id="3.20.20.60">
    <property type="entry name" value="Phosphoenolpyruvate-binding domains"/>
    <property type="match status" value="1"/>
</dbReference>
<dbReference type="Gene3D" id="1.10.10.850">
    <property type="match status" value="1"/>
</dbReference>
<keyword evidence="8" id="KW-1185">Reference proteome</keyword>
<dbReference type="InterPro" id="IPR039556">
    <property type="entry name" value="ICL/PEPM"/>
</dbReference>
<evidence type="ECO:0000256" key="3">
    <source>
        <dbReference type="PIRNR" id="PIRNR001362"/>
    </source>
</evidence>
<dbReference type="GO" id="GO:0046872">
    <property type="term" value="F:metal ion binding"/>
    <property type="evidence" value="ECO:0007669"/>
    <property type="project" value="UniProtKB-KW"/>
</dbReference>
<evidence type="ECO:0000313" key="8">
    <source>
        <dbReference type="Proteomes" id="UP000886523"/>
    </source>
</evidence>
<dbReference type="GO" id="GO:0019629">
    <property type="term" value="P:propionate catabolic process, 2-methylcitrate cycle"/>
    <property type="evidence" value="ECO:0007669"/>
    <property type="project" value="TreeGrafter"/>
</dbReference>
<keyword evidence="6" id="KW-0479">Metal-binding</keyword>
<comment type="cofactor">
    <cofactor evidence="6">
        <name>Mg(2+)</name>
        <dbReference type="ChEBI" id="CHEBI:18420"/>
    </cofactor>
    <text evidence="6">Can also use Mn(2+) ion.</text>
</comment>
<evidence type="ECO:0000256" key="4">
    <source>
        <dbReference type="PIRSR" id="PIRSR001362-1"/>
    </source>
</evidence>
<evidence type="ECO:0000256" key="6">
    <source>
        <dbReference type="PIRSR" id="PIRSR001362-3"/>
    </source>
</evidence>
<dbReference type="InterPro" id="IPR018523">
    <property type="entry name" value="Isocitrate_lyase_ph_CS"/>
</dbReference>
<dbReference type="PANTHER" id="PTHR21631:SF13">
    <property type="entry name" value="MITOCHONDRIAL 2-METHYLISOCITRATE LYASE ICL2"/>
    <property type="match status" value="1"/>
</dbReference>
<name>A0A9P6AXJ7_9AGAM</name>